<reference evidence="5" key="1">
    <citation type="journal article" date="2014" name="Int. J. Syst. Evol. Microbiol.">
        <title>Complete genome sequence of Corynebacterium casei LMG S-19264T (=DSM 44701T), isolated from a smear-ripened cheese.</title>
        <authorList>
            <consortium name="US DOE Joint Genome Institute (JGI-PGF)"/>
            <person name="Walter F."/>
            <person name="Albersmeier A."/>
            <person name="Kalinowski J."/>
            <person name="Ruckert C."/>
        </authorList>
    </citation>
    <scope>NUCLEOTIDE SEQUENCE</scope>
    <source>
        <strain evidence="5">CGMCC 4.5737</strain>
    </source>
</reference>
<evidence type="ECO:0000256" key="1">
    <source>
        <dbReference type="ARBA" id="ARBA00022603"/>
    </source>
</evidence>
<dbReference type="RefSeq" id="WP_189062142.1">
    <property type="nucleotide sequence ID" value="NZ_BMMK01000069.1"/>
</dbReference>
<evidence type="ECO:0000313" key="5">
    <source>
        <dbReference type="EMBL" id="GGM84192.1"/>
    </source>
</evidence>
<dbReference type="Proteomes" id="UP000637578">
    <property type="component" value="Unassembled WGS sequence"/>
</dbReference>
<dbReference type="SUPFAM" id="SSF53335">
    <property type="entry name" value="S-adenosyl-L-methionine-dependent methyltransferases"/>
    <property type="match status" value="1"/>
</dbReference>
<dbReference type="CDD" id="cd02440">
    <property type="entry name" value="AdoMet_MTases"/>
    <property type="match status" value="1"/>
</dbReference>
<protein>
    <recommendedName>
        <fullName evidence="4">Methyltransferase domain-containing protein</fullName>
    </recommendedName>
</protein>
<dbReference type="EMBL" id="BMMK01000069">
    <property type="protein sequence ID" value="GGM84192.1"/>
    <property type="molecule type" value="Genomic_DNA"/>
</dbReference>
<accession>A0A8J3FZF5</accession>
<keyword evidence="6" id="KW-1185">Reference proteome</keyword>
<evidence type="ECO:0000256" key="3">
    <source>
        <dbReference type="ARBA" id="ARBA00022691"/>
    </source>
</evidence>
<dbReference type="AlphaFoldDB" id="A0A8J3FZF5"/>
<keyword evidence="1" id="KW-0489">Methyltransferase</keyword>
<dbReference type="Gene3D" id="3.40.50.150">
    <property type="entry name" value="Vaccinia Virus protein VP39"/>
    <property type="match status" value="1"/>
</dbReference>
<dbReference type="InterPro" id="IPR029063">
    <property type="entry name" value="SAM-dependent_MTases_sf"/>
</dbReference>
<keyword evidence="2" id="KW-0808">Transferase</keyword>
<dbReference type="PANTHER" id="PTHR43464:SF19">
    <property type="entry name" value="UBIQUINONE BIOSYNTHESIS O-METHYLTRANSFERASE, MITOCHONDRIAL"/>
    <property type="match status" value="1"/>
</dbReference>
<dbReference type="GO" id="GO:0032259">
    <property type="term" value="P:methylation"/>
    <property type="evidence" value="ECO:0007669"/>
    <property type="project" value="UniProtKB-KW"/>
</dbReference>
<dbReference type="InterPro" id="IPR041698">
    <property type="entry name" value="Methyltransf_25"/>
</dbReference>
<feature type="domain" description="Methyltransferase" evidence="4">
    <location>
        <begin position="26"/>
        <end position="85"/>
    </location>
</feature>
<dbReference type="Pfam" id="PF13649">
    <property type="entry name" value="Methyltransf_25"/>
    <property type="match status" value="1"/>
</dbReference>
<organism evidence="5 6">
    <name type="scientific">Longimycelium tulufanense</name>
    <dbReference type="NCBI Taxonomy" id="907463"/>
    <lineage>
        <taxon>Bacteria</taxon>
        <taxon>Bacillati</taxon>
        <taxon>Actinomycetota</taxon>
        <taxon>Actinomycetes</taxon>
        <taxon>Pseudonocardiales</taxon>
        <taxon>Pseudonocardiaceae</taxon>
        <taxon>Longimycelium</taxon>
    </lineage>
</organism>
<proteinExistence type="predicted"/>
<comment type="caution">
    <text evidence="5">The sequence shown here is derived from an EMBL/GenBank/DDBJ whole genome shotgun (WGS) entry which is preliminary data.</text>
</comment>
<keyword evidence="3" id="KW-0949">S-adenosyl-L-methionine</keyword>
<name>A0A8J3FZF5_9PSEU</name>
<sequence length="90" mass="9581">MHSGAFGYFSNILTGRLDLNLTNLRVLDVGCGGGLFAEEFARAGCQVTGVDPSGNSLDVACAHARESGLRIHYEQGIAEKLPFPSGWRPS</sequence>
<dbReference type="GO" id="GO:0008168">
    <property type="term" value="F:methyltransferase activity"/>
    <property type="evidence" value="ECO:0007669"/>
    <property type="project" value="UniProtKB-KW"/>
</dbReference>
<reference evidence="5" key="2">
    <citation type="submission" date="2020-09" db="EMBL/GenBank/DDBJ databases">
        <authorList>
            <person name="Sun Q."/>
            <person name="Zhou Y."/>
        </authorList>
    </citation>
    <scope>NUCLEOTIDE SEQUENCE</scope>
    <source>
        <strain evidence="5">CGMCC 4.5737</strain>
    </source>
</reference>
<evidence type="ECO:0000259" key="4">
    <source>
        <dbReference type="Pfam" id="PF13649"/>
    </source>
</evidence>
<dbReference type="PANTHER" id="PTHR43464">
    <property type="entry name" value="METHYLTRANSFERASE"/>
    <property type="match status" value="1"/>
</dbReference>
<evidence type="ECO:0000256" key="2">
    <source>
        <dbReference type="ARBA" id="ARBA00022679"/>
    </source>
</evidence>
<gene>
    <name evidence="5" type="ORF">GCM10012275_63560</name>
</gene>
<evidence type="ECO:0000313" key="6">
    <source>
        <dbReference type="Proteomes" id="UP000637578"/>
    </source>
</evidence>